<keyword evidence="1" id="KW-0175">Coiled coil</keyword>
<feature type="region of interest" description="Disordered" evidence="2">
    <location>
        <begin position="156"/>
        <end position="258"/>
    </location>
</feature>
<dbReference type="Proteomes" id="UP001196413">
    <property type="component" value="Unassembled WGS sequence"/>
</dbReference>
<evidence type="ECO:0000313" key="4">
    <source>
        <dbReference type="Proteomes" id="UP001196413"/>
    </source>
</evidence>
<feature type="compositionally biased region" description="Polar residues" evidence="2">
    <location>
        <begin position="92"/>
        <end position="103"/>
    </location>
</feature>
<feature type="compositionally biased region" description="Basic residues" evidence="2">
    <location>
        <begin position="113"/>
        <end position="127"/>
    </location>
</feature>
<dbReference type="EMBL" id="JAHQIW010000584">
    <property type="protein sequence ID" value="KAJ1348952.1"/>
    <property type="molecule type" value="Genomic_DNA"/>
</dbReference>
<feature type="region of interest" description="Disordered" evidence="2">
    <location>
        <begin position="92"/>
        <end position="136"/>
    </location>
</feature>
<dbReference type="AlphaFoldDB" id="A0AAD5MH69"/>
<name>A0AAD5MH69_PARTN</name>
<evidence type="ECO:0000256" key="2">
    <source>
        <dbReference type="SAM" id="MobiDB-lite"/>
    </source>
</evidence>
<gene>
    <name evidence="3" type="ORF">KIN20_004360</name>
</gene>
<evidence type="ECO:0000256" key="1">
    <source>
        <dbReference type="SAM" id="Coils"/>
    </source>
</evidence>
<comment type="caution">
    <text evidence="3">The sequence shown here is derived from an EMBL/GenBank/DDBJ whole genome shotgun (WGS) entry which is preliminary data.</text>
</comment>
<feature type="compositionally biased region" description="Basic residues" evidence="2">
    <location>
        <begin position="156"/>
        <end position="167"/>
    </location>
</feature>
<accession>A0AAD5MH69</accession>
<proteinExistence type="predicted"/>
<reference evidence="3" key="1">
    <citation type="submission" date="2021-06" db="EMBL/GenBank/DDBJ databases">
        <title>Parelaphostrongylus tenuis whole genome reference sequence.</title>
        <authorList>
            <person name="Garwood T.J."/>
            <person name="Larsen P.A."/>
            <person name="Fountain-Jones N.M."/>
            <person name="Garbe J.R."/>
            <person name="Macchietto M.G."/>
            <person name="Kania S.A."/>
            <person name="Gerhold R.W."/>
            <person name="Richards J.E."/>
            <person name="Wolf T.M."/>
        </authorList>
    </citation>
    <scope>NUCLEOTIDE SEQUENCE</scope>
    <source>
        <strain evidence="3">MNPRO001-30</strain>
        <tissue evidence="3">Meninges</tissue>
    </source>
</reference>
<keyword evidence="4" id="KW-1185">Reference proteome</keyword>
<evidence type="ECO:0000313" key="3">
    <source>
        <dbReference type="EMBL" id="KAJ1348952.1"/>
    </source>
</evidence>
<feature type="coiled-coil region" evidence="1">
    <location>
        <begin position="53"/>
        <end position="80"/>
    </location>
</feature>
<feature type="compositionally biased region" description="Polar residues" evidence="2">
    <location>
        <begin position="228"/>
        <end position="238"/>
    </location>
</feature>
<protein>
    <submittedName>
        <fullName evidence="3">Uncharacterized protein</fullName>
    </submittedName>
</protein>
<sequence length="485" mass="52340">MGDAPQCEVALMEHIDNILIALGKIANAGENVDEAFGVAMEIRHWLIGGKSCSDDLSKKLKFLNETVVQLENNVTEHTSADVDKKSIDTATVSTESSVSNGESYSDKSAHLSRSGRRRTGRRGRRPTRSAARDDDYVERRYPRSVVRYSDDDLISRVKRGQRTRRPARTFTPNWSLSPSPPPAPTKESTLSTKPATLARKVSSPLTKRTSLPSTPPITPTVLSPDSGRPSSNESTGNGAVNGKHLPGDTGQKDGTSNFEQCVTTPVRNLPSEAFLLPPSTSLTTKTTPLAPVALAPSTSFSTPVTTLSIAKAPQPPPLKLDEQSLLAIWKEKIELGDVRITLLNMLATNGTSHYHFIPLMLETIDKATAALDNKDMIAYAMHRAAIEVGCSELGNIMRSCNPADPTSQIATLATAMGLNPAPFTTMIQPSKMTTGLSPDVLVDLHEAATVVAAREKLAASSYTLPAQNVDNVQGYTERDITKYLL</sequence>
<organism evidence="3 4">
    <name type="scientific">Parelaphostrongylus tenuis</name>
    <name type="common">Meningeal worm</name>
    <dbReference type="NCBI Taxonomy" id="148309"/>
    <lineage>
        <taxon>Eukaryota</taxon>
        <taxon>Metazoa</taxon>
        <taxon>Ecdysozoa</taxon>
        <taxon>Nematoda</taxon>
        <taxon>Chromadorea</taxon>
        <taxon>Rhabditida</taxon>
        <taxon>Rhabditina</taxon>
        <taxon>Rhabditomorpha</taxon>
        <taxon>Strongyloidea</taxon>
        <taxon>Metastrongylidae</taxon>
        <taxon>Parelaphostrongylus</taxon>
    </lineage>
</organism>